<dbReference type="RefSeq" id="WP_069937140.1">
    <property type="nucleotide sequence ID" value="NZ_MAMP01000004.1"/>
</dbReference>
<dbReference type="Pfam" id="PF20316">
    <property type="entry name" value="DUF6612"/>
    <property type="match status" value="1"/>
</dbReference>
<dbReference type="EMBL" id="MAMP01000004">
    <property type="protein sequence ID" value="OES46240.1"/>
    <property type="molecule type" value="Genomic_DNA"/>
</dbReference>
<dbReference type="STRING" id="1714016.BA724_15450"/>
<evidence type="ECO:0000313" key="1">
    <source>
        <dbReference type="EMBL" id="OES46240.1"/>
    </source>
</evidence>
<dbReference type="InterPro" id="IPR046720">
    <property type="entry name" value="DUF6612"/>
</dbReference>
<organism evidence="1 2">
    <name type="scientific">Domibacillus iocasae</name>
    <dbReference type="NCBI Taxonomy" id="1714016"/>
    <lineage>
        <taxon>Bacteria</taxon>
        <taxon>Bacillati</taxon>
        <taxon>Bacillota</taxon>
        <taxon>Bacilli</taxon>
        <taxon>Bacillales</taxon>
        <taxon>Bacillaceae</taxon>
        <taxon>Domibacillus</taxon>
    </lineage>
</organism>
<dbReference type="Proteomes" id="UP000095658">
    <property type="component" value="Unassembled WGS sequence"/>
</dbReference>
<dbReference type="OrthoDB" id="1957331at2"/>
<dbReference type="AlphaFoldDB" id="A0A1E7DT45"/>
<gene>
    <name evidence="1" type="ORF">BA724_15450</name>
</gene>
<accession>A0A1E7DT45</accession>
<proteinExistence type="predicted"/>
<protein>
    <submittedName>
        <fullName evidence="1">Uncharacterized protein</fullName>
    </submittedName>
</protein>
<name>A0A1E7DT45_9BACI</name>
<keyword evidence="2" id="KW-1185">Reference proteome</keyword>
<comment type="caution">
    <text evidence="1">The sequence shown here is derived from an EMBL/GenBank/DDBJ whole genome shotgun (WGS) entry which is preliminary data.</text>
</comment>
<evidence type="ECO:0000313" key="2">
    <source>
        <dbReference type="Proteomes" id="UP000095658"/>
    </source>
</evidence>
<reference evidence="1 2" key="1">
    <citation type="submission" date="2016-06" db="EMBL/GenBank/DDBJ databases">
        <title>Domibacillus iocasae genome sequencing.</title>
        <authorList>
            <person name="Verma A."/>
            <person name="Pal Y."/>
            <person name="Ojha A.K."/>
            <person name="Krishnamurthi S."/>
        </authorList>
    </citation>
    <scope>NUCLEOTIDE SEQUENCE [LARGE SCALE GENOMIC DNA]</scope>
    <source>
        <strain evidence="1 2">DSM 29979</strain>
    </source>
</reference>
<sequence length="71" mass="8212">MSIEKVDYTINIDKETFETTTVDMIMDTTMEMEGETMQINQVMNADYSNYNDVETITVPEDIVNSAQEMQM</sequence>